<gene>
    <name evidence="4" type="ORF">RJ641_007086</name>
</gene>
<dbReference type="InterPro" id="IPR005174">
    <property type="entry name" value="KIB1-4_b-propeller"/>
</dbReference>
<feature type="domain" description="F-box" evidence="2">
    <location>
        <begin position="169"/>
        <end position="204"/>
    </location>
</feature>
<dbReference type="PANTHER" id="PTHR45463">
    <property type="entry name" value="OS09G0392200 PROTEIN"/>
    <property type="match status" value="1"/>
</dbReference>
<accession>A0AAN8V6L3</accession>
<dbReference type="EMBL" id="JBAMMX010000014">
    <property type="protein sequence ID" value="KAK6928495.1"/>
    <property type="molecule type" value="Genomic_DNA"/>
</dbReference>
<reference evidence="4 5" key="1">
    <citation type="submission" date="2023-12" db="EMBL/GenBank/DDBJ databases">
        <title>A high-quality genome assembly for Dillenia turbinata (Dilleniales).</title>
        <authorList>
            <person name="Chanderbali A."/>
        </authorList>
    </citation>
    <scope>NUCLEOTIDE SEQUENCE [LARGE SCALE GENOMIC DNA]</scope>
    <source>
        <strain evidence="4">LSX21</strain>
        <tissue evidence="4">Leaf</tissue>
    </source>
</reference>
<evidence type="ECO:0000313" key="4">
    <source>
        <dbReference type="EMBL" id="KAK6928495.1"/>
    </source>
</evidence>
<dbReference type="Pfam" id="PF03478">
    <property type="entry name" value="Beta-prop_KIB1-4"/>
    <property type="match status" value="1"/>
</dbReference>
<dbReference type="SUPFAM" id="SSF81383">
    <property type="entry name" value="F-box domain"/>
    <property type="match status" value="1"/>
</dbReference>
<name>A0AAN8V6L3_9MAGN</name>
<dbReference type="AlphaFoldDB" id="A0AAN8V6L3"/>
<organism evidence="4 5">
    <name type="scientific">Dillenia turbinata</name>
    <dbReference type="NCBI Taxonomy" id="194707"/>
    <lineage>
        <taxon>Eukaryota</taxon>
        <taxon>Viridiplantae</taxon>
        <taxon>Streptophyta</taxon>
        <taxon>Embryophyta</taxon>
        <taxon>Tracheophyta</taxon>
        <taxon>Spermatophyta</taxon>
        <taxon>Magnoliopsida</taxon>
        <taxon>eudicotyledons</taxon>
        <taxon>Gunneridae</taxon>
        <taxon>Pentapetalae</taxon>
        <taxon>Dilleniales</taxon>
        <taxon>Dilleniaceae</taxon>
        <taxon>Dillenia</taxon>
    </lineage>
</organism>
<dbReference type="Pfam" id="PF00646">
    <property type="entry name" value="F-box"/>
    <property type="match status" value="1"/>
</dbReference>
<dbReference type="PANTHER" id="PTHR45463:SF8">
    <property type="entry name" value="OS09G0392200 PROTEIN"/>
    <property type="match status" value="1"/>
</dbReference>
<evidence type="ECO:0000313" key="5">
    <source>
        <dbReference type="Proteomes" id="UP001370490"/>
    </source>
</evidence>
<keyword evidence="5" id="KW-1185">Reference proteome</keyword>
<dbReference type="Proteomes" id="UP001370490">
    <property type="component" value="Unassembled WGS sequence"/>
</dbReference>
<dbReference type="InterPro" id="IPR001810">
    <property type="entry name" value="F-box_dom"/>
</dbReference>
<sequence length="530" mass="60617">MTQLSSLPIGMICISFESDMFIDVIAIILLFTSFLMIYVFVSLYWDFFALFGALSAMVQGGGPCEAPKRGTRPHHPVAMWRMDGDLLEHSPVPLFLPLIRIRFCSRPKLGKNHEINVREIEGYRKCLCVSTLAKEMEEEVRLKRSRKAGGKDRNGERLRNEEDPEWRPWLDLPVELLELIVMGLGVFGLLRFAGVCRQWRLYASRFRKEIVGMIPPLIHLMTLNSKGTWYFHDMCDGRTYTQRLLDMTQKIILGCTSGFLAIKDDINQKLLFVNPLTSQQYAFDLPPFSCTSVILASATNAEIVVVAFHQYVKRLQLYRLNDARWISLPIGEQYRIVDLVLCCERLIGLTHDGKLGVFRFGVQPHFDVLHQIVPPMVFCDPQLVVAREGLLMVEFLDPSNRPVFNSSDLEEGAFDNTRPPRLKVYRLHQGGWNVIDNLGDDAIFLSPYKTKALCMPNRWGGSTNCIYSLQYRLRKRMPNVASRCYSYSLSSKVLDRYPVTAGKGRVDFGKNTPSWFFPNVSGHLDPINLD</sequence>
<keyword evidence="1" id="KW-1133">Transmembrane helix</keyword>
<dbReference type="InterPro" id="IPR036047">
    <property type="entry name" value="F-box-like_dom_sf"/>
</dbReference>
<comment type="caution">
    <text evidence="4">The sequence shown here is derived from an EMBL/GenBank/DDBJ whole genome shotgun (WGS) entry which is preliminary data.</text>
</comment>
<protein>
    <submittedName>
        <fullName evidence="4">F-box domain</fullName>
    </submittedName>
</protein>
<evidence type="ECO:0000256" key="1">
    <source>
        <dbReference type="SAM" id="Phobius"/>
    </source>
</evidence>
<keyword evidence="1" id="KW-0472">Membrane</keyword>
<feature type="domain" description="KIB1-4 beta-propeller" evidence="3">
    <location>
        <begin position="236"/>
        <end position="469"/>
    </location>
</feature>
<proteinExistence type="predicted"/>
<evidence type="ECO:0000259" key="2">
    <source>
        <dbReference type="Pfam" id="PF00646"/>
    </source>
</evidence>
<keyword evidence="1" id="KW-0812">Transmembrane</keyword>
<evidence type="ECO:0000259" key="3">
    <source>
        <dbReference type="Pfam" id="PF03478"/>
    </source>
</evidence>
<feature type="transmembrane region" description="Helical" evidence="1">
    <location>
        <begin position="21"/>
        <end position="45"/>
    </location>
</feature>